<evidence type="ECO:0000313" key="2">
    <source>
        <dbReference type="EMBL" id="GMJ10187.1"/>
    </source>
</evidence>
<feature type="transmembrane region" description="Helical" evidence="1">
    <location>
        <begin position="12"/>
        <end position="33"/>
    </location>
</feature>
<name>A0A9W7JBL4_HIBTR</name>
<dbReference type="EMBL" id="BSYR01000056">
    <property type="protein sequence ID" value="GMJ10187.1"/>
    <property type="molecule type" value="Genomic_DNA"/>
</dbReference>
<comment type="caution">
    <text evidence="2">The sequence shown here is derived from an EMBL/GenBank/DDBJ whole genome shotgun (WGS) entry which is preliminary data.</text>
</comment>
<evidence type="ECO:0000256" key="1">
    <source>
        <dbReference type="SAM" id="Phobius"/>
    </source>
</evidence>
<keyword evidence="3" id="KW-1185">Reference proteome</keyword>
<keyword evidence="1" id="KW-0472">Membrane</keyword>
<dbReference type="AlphaFoldDB" id="A0A9W7JBL4"/>
<gene>
    <name evidence="2" type="ORF">HRI_004687900</name>
</gene>
<accession>A0A9W7JBL4</accession>
<dbReference type="Proteomes" id="UP001165190">
    <property type="component" value="Unassembled WGS sequence"/>
</dbReference>
<sequence length="99" mass="11153">MDCSIFSSLTKLLFFRASLLSILFFFMCLNIVLGTATEFGYGRHYDPVVPESKAVDEEFKISPFPGRQNGYYSGSNNILNRSLDQFYYPPASKGDSPCL</sequence>
<dbReference type="OrthoDB" id="10463319at2759"/>
<evidence type="ECO:0000313" key="3">
    <source>
        <dbReference type="Proteomes" id="UP001165190"/>
    </source>
</evidence>
<keyword evidence="1" id="KW-0812">Transmembrane</keyword>
<keyword evidence="1" id="KW-1133">Transmembrane helix</keyword>
<reference evidence="2" key="1">
    <citation type="submission" date="2023-05" db="EMBL/GenBank/DDBJ databases">
        <title>Genome and transcriptome analyses reveal genes involved in the formation of fine ridges on petal epidermal cells in Hibiscus trionum.</title>
        <authorList>
            <person name="Koshimizu S."/>
            <person name="Masuda S."/>
            <person name="Ishii T."/>
            <person name="Shirasu K."/>
            <person name="Hoshino A."/>
            <person name="Arita M."/>
        </authorList>
    </citation>
    <scope>NUCLEOTIDE SEQUENCE</scope>
    <source>
        <strain evidence="2">Hamamatsu line</strain>
    </source>
</reference>
<protein>
    <submittedName>
        <fullName evidence="2">Uncharacterized protein</fullName>
    </submittedName>
</protein>
<organism evidence="2 3">
    <name type="scientific">Hibiscus trionum</name>
    <name type="common">Flower of an hour</name>
    <dbReference type="NCBI Taxonomy" id="183268"/>
    <lineage>
        <taxon>Eukaryota</taxon>
        <taxon>Viridiplantae</taxon>
        <taxon>Streptophyta</taxon>
        <taxon>Embryophyta</taxon>
        <taxon>Tracheophyta</taxon>
        <taxon>Spermatophyta</taxon>
        <taxon>Magnoliopsida</taxon>
        <taxon>eudicotyledons</taxon>
        <taxon>Gunneridae</taxon>
        <taxon>Pentapetalae</taxon>
        <taxon>rosids</taxon>
        <taxon>malvids</taxon>
        <taxon>Malvales</taxon>
        <taxon>Malvaceae</taxon>
        <taxon>Malvoideae</taxon>
        <taxon>Hibiscus</taxon>
    </lineage>
</organism>
<proteinExistence type="predicted"/>